<organism evidence="1">
    <name type="scientific">Myoviridae sp. ctiX384</name>
    <dbReference type="NCBI Taxonomy" id="2827702"/>
    <lineage>
        <taxon>Viruses</taxon>
        <taxon>Duplodnaviria</taxon>
        <taxon>Heunggongvirae</taxon>
        <taxon>Uroviricota</taxon>
        <taxon>Caudoviricetes</taxon>
    </lineage>
</organism>
<evidence type="ECO:0000313" key="1">
    <source>
        <dbReference type="EMBL" id="DAF60527.1"/>
    </source>
</evidence>
<reference evidence="1" key="1">
    <citation type="journal article" date="2021" name="Proc. Natl. Acad. Sci. U.S.A.">
        <title>A Catalog of Tens of Thousands of Viruses from Human Metagenomes Reveals Hidden Associations with Chronic Diseases.</title>
        <authorList>
            <person name="Tisza M.J."/>
            <person name="Buck C.B."/>
        </authorList>
    </citation>
    <scope>NUCLEOTIDE SEQUENCE</scope>
    <source>
        <strain evidence="1">CtiX384</strain>
    </source>
</reference>
<dbReference type="EMBL" id="BK032790">
    <property type="protein sequence ID" value="DAF60527.1"/>
    <property type="molecule type" value="Genomic_DNA"/>
</dbReference>
<protein>
    <submittedName>
        <fullName evidence="1">Head fiber protein</fullName>
    </submittedName>
</protein>
<sequence length="206" mass="22142">MAINFKKTVISGHSPEIWRGEAKILPGGFKPLQTFPIGTVLQRATLIHVDYKDGLTAAVVKTAKVIKGGTTTKPRVNKGHYFVVGDVITKFGDGKATPSIKSIDTSNTEYDEITLDKAYTGLSEDNIIVESKAVESGDASPLYVPNMVLGAVKQFDGKGLPTLDVAYDCVVLSENTSNPIPTEWLNDWGGGCGSLKSNPNIIFIKQ</sequence>
<proteinExistence type="predicted"/>
<accession>A0A8S5TC15</accession>
<name>A0A8S5TC15_9CAUD</name>